<accession>A0ABU1V3T3</accession>
<reference evidence="1 2" key="1">
    <citation type="submission" date="2023-07" db="EMBL/GenBank/DDBJ databases">
        <title>Sorghum-associated microbial communities from plants grown in Nebraska, USA.</title>
        <authorList>
            <person name="Schachtman D."/>
        </authorList>
    </citation>
    <scope>NUCLEOTIDE SEQUENCE [LARGE SCALE GENOMIC DNA]</scope>
    <source>
        <strain evidence="1 2">BE190</strain>
    </source>
</reference>
<protein>
    <submittedName>
        <fullName evidence="1">Uncharacterized protein</fullName>
    </submittedName>
</protein>
<sequence>MSHSLPLLPFTELDITKPNIHEKKEDFIHDLKQHDKRLNRKQYSECCAIEKRMDFQNYFVRYLVWGNGNWSCVYDRFNWHLRIIQPGQIEAAYHACKVLNDHPKQKPKHWYHLNVGAFIDLTIIDEASTDR</sequence>
<evidence type="ECO:0000313" key="2">
    <source>
        <dbReference type="Proteomes" id="UP001253595"/>
    </source>
</evidence>
<organism evidence="1 2">
    <name type="scientific">Cellvibrio fibrivorans</name>
    <dbReference type="NCBI Taxonomy" id="126350"/>
    <lineage>
        <taxon>Bacteria</taxon>
        <taxon>Pseudomonadati</taxon>
        <taxon>Pseudomonadota</taxon>
        <taxon>Gammaproteobacteria</taxon>
        <taxon>Cellvibrionales</taxon>
        <taxon>Cellvibrionaceae</taxon>
        <taxon>Cellvibrio</taxon>
    </lineage>
</organism>
<comment type="caution">
    <text evidence="1">The sequence shown here is derived from an EMBL/GenBank/DDBJ whole genome shotgun (WGS) entry which is preliminary data.</text>
</comment>
<keyword evidence="2" id="KW-1185">Reference proteome</keyword>
<gene>
    <name evidence="1" type="ORF">J2X05_004140</name>
</gene>
<evidence type="ECO:0000313" key="1">
    <source>
        <dbReference type="EMBL" id="MDR7092100.1"/>
    </source>
</evidence>
<proteinExistence type="predicted"/>
<dbReference type="Proteomes" id="UP001253595">
    <property type="component" value="Unassembled WGS sequence"/>
</dbReference>
<name>A0ABU1V3T3_9GAMM</name>
<dbReference type="EMBL" id="JAVDVX010000010">
    <property type="protein sequence ID" value="MDR7092100.1"/>
    <property type="molecule type" value="Genomic_DNA"/>
</dbReference>
<dbReference type="RefSeq" id="WP_310076128.1">
    <property type="nucleotide sequence ID" value="NZ_JAVDVX010000010.1"/>
</dbReference>